<dbReference type="RefSeq" id="XP_066933855.1">
    <property type="nucleotide sequence ID" value="XM_067077754.1"/>
</dbReference>
<protein>
    <submittedName>
        <fullName evidence="2">Uncharacterized protein</fullName>
    </submittedName>
</protein>
<organism evidence="2 3">
    <name type="scientific">Clytia hemisphaerica</name>
    <dbReference type="NCBI Taxonomy" id="252671"/>
    <lineage>
        <taxon>Eukaryota</taxon>
        <taxon>Metazoa</taxon>
        <taxon>Cnidaria</taxon>
        <taxon>Hydrozoa</taxon>
        <taxon>Hydroidolina</taxon>
        <taxon>Leptothecata</taxon>
        <taxon>Obeliida</taxon>
        <taxon>Clytiidae</taxon>
        <taxon>Clytia</taxon>
    </lineage>
</organism>
<feature type="compositionally biased region" description="Polar residues" evidence="1">
    <location>
        <begin position="92"/>
        <end position="111"/>
    </location>
</feature>
<dbReference type="AlphaFoldDB" id="A0A7M6DJY2"/>
<dbReference type="EnsemblMetazoa" id="CLYHEMT013487.5">
    <property type="protein sequence ID" value="CLYHEMP013487.5"/>
    <property type="gene ID" value="CLYHEMG013487"/>
</dbReference>
<dbReference type="RefSeq" id="XP_066912974.1">
    <property type="nucleotide sequence ID" value="XM_067056873.1"/>
</dbReference>
<accession>A0A7M6DJY2</accession>
<dbReference type="Proteomes" id="UP000594262">
    <property type="component" value="Unplaced"/>
</dbReference>
<feature type="region of interest" description="Disordered" evidence="1">
    <location>
        <begin position="92"/>
        <end position="150"/>
    </location>
</feature>
<evidence type="ECO:0000313" key="3">
    <source>
        <dbReference type="Proteomes" id="UP000594262"/>
    </source>
</evidence>
<dbReference type="GeneID" id="136821529"/>
<dbReference type="GeneID" id="136800251"/>
<keyword evidence="3" id="KW-1185">Reference proteome</keyword>
<reference evidence="2" key="1">
    <citation type="submission" date="2021-01" db="UniProtKB">
        <authorList>
            <consortium name="EnsemblMetazoa"/>
        </authorList>
    </citation>
    <scope>IDENTIFICATION</scope>
</reference>
<evidence type="ECO:0000313" key="2">
    <source>
        <dbReference type="EnsemblMetazoa" id="CLYHEMP013487.5"/>
    </source>
</evidence>
<sequence length="150" mass="16876">MPKSGKYKLGGPVIDRSKQSGTCRVKDCKYYHKFLKNLKGHIERTHSLTLAEHKKLPPSLLGIAIKQNEGKDYMRKLSMAKDVIINENMNASITGMPSETNNQDLTAVDSENQSDPDSDKESLDSDERSVLDSDVPPSSPFNPEEYIFFR</sequence>
<proteinExistence type="predicted"/>
<name>A0A7M6DJY2_9CNID</name>
<dbReference type="EnsemblMetazoa" id="CLYHEMT000627.3">
    <property type="protein sequence ID" value="CLYHEMP000627.3"/>
    <property type="gene ID" value="CLYHEMG000627"/>
</dbReference>
<feature type="compositionally biased region" description="Basic and acidic residues" evidence="1">
    <location>
        <begin position="117"/>
        <end position="131"/>
    </location>
</feature>
<evidence type="ECO:0000256" key="1">
    <source>
        <dbReference type="SAM" id="MobiDB-lite"/>
    </source>
</evidence>